<comment type="caution">
    <text evidence="3">The sequence shown here is derived from an EMBL/GenBank/DDBJ whole genome shotgun (WGS) entry which is preliminary data.</text>
</comment>
<feature type="signal peptide" evidence="2">
    <location>
        <begin position="1"/>
        <end position="27"/>
    </location>
</feature>
<accession>A0ABT8SMS7</accession>
<proteinExistence type="predicted"/>
<sequence length="305" mass="33248">MTGALRFRVLTGLAFAVAAFGASSAHASSQPLVSVLPEADGGGEWVSAIVSGLIGIIGAILGAAVAVWGTERVAHKNRQRERAERVKALAFAIFQKATYIYSDASSLRDTLRQAKEGLAREVAEAEAGPELEPHVRVIHALCMRVMPWGNLPERLSFTTDEVWAAKEIVGDSLLNAVMNLDRQHSALLKSADRYSLERERFQETLEVREVEGLVVQAGFDADNAARSLATINRLDDLLRHIDEAANELARDAFEALRSLAEAESRPLGDATVFAVRGPDGDEVILRAKERPKKSLKAPYRIMGLR</sequence>
<gene>
    <name evidence="3" type="ORF">Q0812_10190</name>
</gene>
<keyword evidence="1" id="KW-1133">Transmembrane helix</keyword>
<reference evidence="3" key="1">
    <citation type="submission" date="2023-07" db="EMBL/GenBank/DDBJ databases">
        <title>Brevundimonas soil sp. nov., isolated from the soil of chemical plant.</title>
        <authorList>
            <person name="Wu N."/>
        </authorList>
    </citation>
    <scope>NUCLEOTIDE SEQUENCE</scope>
    <source>
        <strain evidence="3">XZ-24</strain>
    </source>
</reference>
<evidence type="ECO:0000313" key="4">
    <source>
        <dbReference type="Proteomes" id="UP001169063"/>
    </source>
</evidence>
<dbReference type="RefSeq" id="WP_302110226.1">
    <property type="nucleotide sequence ID" value="NZ_JAUKTR010000004.1"/>
</dbReference>
<evidence type="ECO:0000256" key="1">
    <source>
        <dbReference type="SAM" id="Phobius"/>
    </source>
</evidence>
<name>A0ABT8SMS7_9CAUL</name>
<keyword evidence="1" id="KW-0812">Transmembrane</keyword>
<evidence type="ECO:0000256" key="2">
    <source>
        <dbReference type="SAM" id="SignalP"/>
    </source>
</evidence>
<dbReference type="Proteomes" id="UP001169063">
    <property type="component" value="Unassembled WGS sequence"/>
</dbReference>
<keyword evidence="4" id="KW-1185">Reference proteome</keyword>
<dbReference type="EMBL" id="JAUKTR010000004">
    <property type="protein sequence ID" value="MDO1559794.1"/>
    <property type="molecule type" value="Genomic_DNA"/>
</dbReference>
<protein>
    <submittedName>
        <fullName evidence="3">Uncharacterized protein</fullName>
    </submittedName>
</protein>
<evidence type="ECO:0000313" key="3">
    <source>
        <dbReference type="EMBL" id="MDO1559794.1"/>
    </source>
</evidence>
<keyword evidence="2" id="KW-0732">Signal</keyword>
<keyword evidence="1" id="KW-0472">Membrane</keyword>
<feature type="chain" id="PRO_5046903096" evidence="2">
    <location>
        <begin position="28"/>
        <end position="305"/>
    </location>
</feature>
<organism evidence="3 4">
    <name type="scientific">Peiella sedimenti</name>
    <dbReference type="NCBI Taxonomy" id="3061083"/>
    <lineage>
        <taxon>Bacteria</taxon>
        <taxon>Pseudomonadati</taxon>
        <taxon>Pseudomonadota</taxon>
        <taxon>Alphaproteobacteria</taxon>
        <taxon>Caulobacterales</taxon>
        <taxon>Caulobacteraceae</taxon>
        <taxon>Peiella</taxon>
    </lineage>
</organism>
<feature type="transmembrane region" description="Helical" evidence="1">
    <location>
        <begin position="45"/>
        <end position="70"/>
    </location>
</feature>